<evidence type="ECO:0000256" key="3">
    <source>
        <dbReference type="ARBA" id="ARBA00022475"/>
    </source>
</evidence>
<feature type="transmembrane region" description="Helical" evidence="8">
    <location>
        <begin position="368"/>
        <end position="389"/>
    </location>
</feature>
<dbReference type="GO" id="GO:0005886">
    <property type="term" value="C:plasma membrane"/>
    <property type="evidence" value="ECO:0007669"/>
    <property type="project" value="UniProtKB-SubCell"/>
</dbReference>
<evidence type="ECO:0000313" key="9">
    <source>
        <dbReference type="EMBL" id="OTP98543.1"/>
    </source>
</evidence>
<keyword evidence="6 8" id="KW-1133">Transmembrane helix</keyword>
<accession>A0A242NFF9</accession>
<comment type="caution">
    <text evidence="9">The sequence shown here is derived from an EMBL/GenBank/DDBJ whole genome shotgun (WGS) entry which is preliminary data.</text>
</comment>
<reference evidence="11 12" key="1">
    <citation type="submission" date="2017-03" db="EMBL/GenBank/DDBJ databases">
        <title>Comparative genomics of honeybee gut symbionts reveal geographically distinct and subgroup specific antibiotic resistance.</title>
        <authorList>
            <person name="Ludvigsen J."/>
            <person name="Porcellato D."/>
            <person name="Labee-Lund T.M."/>
            <person name="Amdam G.V."/>
            <person name="Rudi K."/>
        </authorList>
    </citation>
    <scope>NUCLEOTIDE SEQUENCE [LARGE SCALE GENOMIC DNA]</scope>
    <source>
        <strain evidence="9 12">A-7-12</strain>
        <strain evidence="10 11">A-9-12</strain>
    </source>
</reference>
<dbReference type="EMBL" id="NARP01000029">
    <property type="protein sequence ID" value="OTP98543.1"/>
    <property type="molecule type" value="Genomic_DNA"/>
</dbReference>
<protein>
    <submittedName>
        <fullName evidence="9">Uncharacterized protein</fullName>
    </submittedName>
</protein>
<proteinExistence type="inferred from homology"/>
<evidence type="ECO:0000313" key="11">
    <source>
        <dbReference type="Proteomes" id="UP000194800"/>
    </source>
</evidence>
<gene>
    <name evidence="10" type="ORF">B6C91_01560</name>
    <name evidence="9" type="ORF">B6D08_10790</name>
</gene>
<dbReference type="EMBL" id="NART01000004">
    <property type="protein sequence ID" value="OTQ11553.1"/>
    <property type="molecule type" value="Genomic_DNA"/>
</dbReference>
<comment type="subcellular location">
    <subcellularLocation>
        <location evidence="1">Cell inner membrane</location>
        <topology evidence="1">Multi-pass membrane protein</topology>
    </subcellularLocation>
</comment>
<evidence type="ECO:0000256" key="5">
    <source>
        <dbReference type="ARBA" id="ARBA00022692"/>
    </source>
</evidence>
<name>A0A242NFF9_9GAMM</name>
<dbReference type="Proteomes" id="UP000194977">
    <property type="component" value="Unassembled WGS sequence"/>
</dbReference>
<evidence type="ECO:0000256" key="1">
    <source>
        <dbReference type="ARBA" id="ARBA00004429"/>
    </source>
</evidence>
<comment type="similarity">
    <text evidence="2">Belongs to the IgaA family.</text>
</comment>
<sequence length="770" mass="90163">MLYILAIIFFVVYLPSLVKEIIPNPKILNDLYKEKPPEGDVVIRENAIRQLTEEEILLLQPYLDNKDHIPPPYQWESSLINYDVTRIKAYIEKDYPDKQNNDYYYKMGYIRLFFPYRMHYRILGLRDSFDSFDSEELPSNKSDYINTAEVVFTKSYAIVVKINTCELLEAGLNLSVRKKRQIEDYWQTGNLKPIDLSSAEKSNETITQLITEESEKVLTFEILNKRKNNQFETAIEDRSDSGILMIASYVLGVMGLLFFEHFQSFVLVVCSIICFILSMIASVIKREIHTEYVNHIKAQIKCNWPSYQKLRIDTKFDVYYPEYWKPFLPKKSDIPIDMQIGIYSRQLLSCGDYLSISEEVKNYGAPKFIAHNVLLAITGLILAVLMFFFTNSIEKFDFTYHQLTAPVTTWQIDDEKNLKNLSIQSMDRINLDLSSVWCDINNMQNKKDIYLQCNKIFFNINPIDSSKLNLFPLLPQSIQEIYHSNIFKMKKDLEVFVMTRLKKKILDARIDNNPIFKDYPKLKQDFKSEKAFQLIKIYDIDKAILTFDDSCNHLNLEPCDRIKNWLAILLPEDSSISSYNWSAVVDYAKSHHNIQKIEKLTSAEKIDRLVAQYRKNVLEQFIFDAKEKIVMLQNDENNLSIQFTNSIQLYDKNYKNIYDNKMLKEQLDYYNGILLGNNANLKISGIVTNVSYHNGAVSKLTISTDPNYNFDKNQLFSFSSPILINNFVFLLIILITLINSILIIWKKIANQQRLEKIINNYKNKIVKFTD</sequence>
<dbReference type="OrthoDB" id="7066237at2"/>
<evidence type="ECO:0000313" key="10">
    <source>
        <dbReference type="EMBL" id="OTQ11553.1"/>
    </source>
</evidence>
<feature type="transmembrane region" description="Helical" evidence="8">
    <location>
        <begin position="265"/>
        <end position="284"/>
    </location>
</feature>
<evidence type="ECO:0000313" key="12">
    <source>
        <dbReference type="Proteomes" id="UP000194977"/>
    </source>
</evidence>
<dbReference type="InterPro" id="IPR010771">
    <property type="entry name" value="IgaA"/>
</dbReference>
<dbReference type="Proteomes" id="UP000194800">
    <property type="component" value="Unassembled WGS sequence"/>
</dbReference>
<evidence type="ECO:0000256" key="4">
    <source>
        <dbReference type="ARBA" id="ARBA00022519"/>
    </source>
</evidence>
<keyword evidence="3" id="KW-1003">Cell membrane</keyword>
<keyword evidence="4" id="KW-0997">Cell inner membrane</keyword>
<dbReference type="Pfam" id="PF07095">
    <property type="entry name" value="IgaA"/>
    <property type="match status" value="1"/>
</dbReference>
<keyword evidence="7 8" id="KW-0472">Membrane</keyword>
<organism evidence="9 12">
    <name type="scientific">Gilliamella apicola</name>
    <dbReference type="NCBI Taxonomy" id="1196095"/>
    <lineage>
        <taxon>Bacteria</taxon>
        <taxon>Pseudomonadati</taxon>
        <taxon>Pseudomonadota</taxon>
        <taxon>Gammaproteobacteria</taxon>
        <taxon>Orbales</taxon>
        <taxon>Orbaceae</taxon>
        <taxon>Gilliamella</taxon>
    </lineage>
</organism>
<evidence type="ECO:0000256" key="7">
    <source>
        <dbReference type="ARBA" id="ARBA00023136"/>
    </source>
</evidence>
<evidence type="ECO:0000256" key="2">
    <source>
        <dbReference type="ARBA" id="ARBA00009494"/>
    </source>
</evidence>
<feature type="transmembrane region" description="Helical" evidence="8">
    <location>
        <begin position="722"/>
        <end position="745"/>
    </location>
</feature>
<dbReference type="RefSeq" id="WP_086271483.1">
    <property type="nucleotide sequence ID" value="NZ_MZNF01000006.1"/>
</dbReference>
<evidence type="ECO:0000256" key="8">
    <source>
        <dbReference type="SAM" id="Phobius"/>
    </source>
</evidence>
<evidence type="ECO:0000256" key="6">
    <source>
        <dbReference type="ARBA" id="ARBA00022989"/>
    </source>
</evidence>
<dbReference type="AlphaFoldDB" id="A0A242NFF9"/>
<keyword evidence="5 8" id="KW-0812">Transmembrane</keyword>
<keyword evidence="11" id="KW-1185">Reference proteome</keyword>